<dbReference type="PANTHER" id="PTHR30546:SF57">
    <property type="entry name" value="FLAVODOXIN FAMILY PROTEIN"/>
    <property type="match status" value="1"/>
</dbReference>
<organism evidence="2">
    <name type="scientific">marine sediment metagenome</name>
    <dbReference type="NCBI Taxonomy" id="412755"/>
    <lineage>
        <taxon>unclassified sequences</taxon>
        <taxon>metagenomes</taxon>
        <taxon>ecological metagenomes</taxon>
    </lineage>
</organism>
<evidence type="ECO:0000259" key="1">
    <source>
        <dbReference type="PROSITE" id="PS50902"/>
    </source>
</evidence>
<evidence type="ECO:0000313" key="2">
    <source>
        <dbReference type="EMBL" id="GAI01430.1"/>
    </source>
</evidence>
<reference evidence="2" key="1">
    <citation type="journal article" date="2014" name="Front. Microbiol.">
        <title>High frequency of phylogenetically diverse reductive dehalogenase-homologous genes in deep subseafloor sedimentary metagenomes.</title>
        <authorList>
            <person name="Kawai M."/>
            <person name="Futagami T."/>
            <person name="Toyoda A."/>
            <person name="Takaki Y."/>
            <person name="Nishi S."/>
            <person name="Hori S."/>
            <person name="Arai W."/>
            <person name="Tsubouchi T."/>
            <person name="Morono Y."/>
            <person name="Uchiyama I."/>
            <person name="Ito T."/>
            <person name="Fujiyama A."/>
            <person name="Inagaki F."/>
            <person name="Takami H."/>
        </authorList>
    </citation>
    <scope>NUCLEOTIDE SEQUENCE</scope>
    <source>
        <strain evidence="2">Expedition CK06-06</strain>
    </source>
</reference>
<dbReference type="InterPro" id="IPR029039">
    <property type="entry name" value="Flavoprotein-like_sf"/>
</dbReference>
<dbReference type="PANTHER" id="PTHR30546">
    <property type="entry name" value="FLAVODOXIN-RELATED PROTEIN WRBA-RELATED"/>
    <property type="match status" value="1"/>
</dbReference>
<dbReference type="PROSITE" id="PS50902">
    <property type="entry name" value="FLAVODOXIN_LIKE"/>
    <property type="match status" value="1"/>
</dbReference>
<gene>
    <name evidence="2" type="ORF">S06H3_02400</name>
</gene>
<dbReference type="InterPro" id="IPR008254">
    <property type="entry name" value="Flavodoxin/NO_synth"/>
</dbReference>
<name>X1LGA1_9ZZZZ</name>
<dbReference type="AlphaFoldDB" id="X1LGA1"/>
<dbReference type="Pfam" id="PF03358">
    <property type="entry name" value="FMN_red"/>
    <property type="match status" value="1"/>
</dbReference>
<dbReference type="GO" id="GO:0010181">
    <property type="term" value="F:FMN binding"/>
    <property type="evidence" value="ECO:0007669"/>
    <property type="project" value="InterPro"/>
</dbReference>
<dbReference type="SUPFAM" id="SSF52218">
    <property type="entry name" value="Flavoproteins"/>
    <property type="match status" value="1"/>
</dbReference>
<sequence>MIAEGVRREKDVEVEVKAVQDTKVEELLDFDGIVIGSPTYYGSMAAEVKKLIDDSVKFHGELEGKIGGAFSSSANIAGGNETTIMDILQALLIHGMVIQGTPNGDHYGPVAVEKPDDRSKNLCREYGHRIAKLVLRTAA</sequence>
<dbReference type="Gene3D" id="3.40.50.360">
    <property type="match status" value="1"/>
</dbReference>
<comment type="caution">
    <text evidence="2">The sequence shown here is derived from an EMBL/GenBank/DDBJ whole genome shotgun (WGS) entry which is preliminary data.</text>
</comment>
<dbReference type="InterPro" id="IPR005025">
    <property type="entry name" value="FMN_Rdtase-like_dom"/>
</dbReference>
<protein>
    <recommendedName>
        <fullName evidence="1">Flavodoxin-like domain-containing protein</fullName>
    </recommendedName>
</protein>
<feature type="domain" description="Flavodoxin-like" evidence="1">
    <location>
        <begin position="1"/>
        <end position="131"/>
    </location>
</feature>
<dbReference type="EMBL" id="BARV01000699">
    <property type="protein sequence ID" value="GAI01430.1"/>
    <property type="molecule type" value="Genomic_DNA"/>
</dbReference>
<accession>X1LGA1</accession>
<proteinExistence type="predicted"/>
<dbReference type="GO" id="GO:0016020">
    <property type="term" value="C:membrane"/>
    <property type="evidence" value="ECO:0007669"/>
    <property type="project" value="TreeGrafter"/>
</dbReference>
<dbReference type="GO" id="GO:0003955">
    <property type="term" value="F:NAD(P)H dehydrogenase (quinone) activity"/>
    <property type="evidence" value="ECO:0007669"/>
    <property type="project" value="TreeGrafter"/>
</dbReference>